<keyword evidence="1" id="KW-0853">WD repeat</keyword>
<comment type="caution">
    <text evidence="3">The sequence shown here is derived from an EMBL/GenBank/DDBJ whole genome shotgun (WGS) entry which is preliminary data.</text>
</comment>
<dbReference type="Gene3D" id="2.130.10.10">
    <property type="entry name" value="YVTN repeat-like/Quinoprotein amine dehydrogenase"/>
    <property type="match status" value="1"/>
</dbReference>
<dbReference type="SMART" id="SM00320">
    <property type="entry name" value="WD40"/>
    <property type="match status" value="2"/>
</dbReference>
<dbReference type="InterPro" id="IPR001680">
    <property type="entry name" value="WD40_rpt"/>
</dbReference>
<feature type="domain" description="WD repeat-containing protein 54 beta-propeller" evidence="2">
    <location>
        <begin position="98"/>
        <end position="360"/>
    </location>
</feature>
<proteinExistence type="predicted"/>
<gene>
    <name evidence="3" type="ORF">BIW11_06185</name>
</gene>
<dbReference type="SUPFAM" id="SSF50978">
    <property type="entry name" value="WD40 repeat-like"/>
    <property type="match status" value="1"/>
</dbReference>
<sequence>MIVLGSVKMAISEVCNTYKRESSILLKRSVSPGWNNLSTVYLDGRAHMSYRHRDSVCIVSKDEDAMLDHSLVKSKDVFYGTTNSEVPESVASTFPQGDLTDSKWVQMGERGALLVALSPGGIQFFEWDGTMFLHYHQIVQPEEGKREFPRGVGICGDQLVCVGLSSGALLVFRAILEESEPQGASWNIGLTETIIEHQSAISDIHGTAELTASCDELGTVVLWAGQTALSKLGSLDASRGKAEPCTSVRVWAGLVCVAMATGYIRIYHAESLALKCEVTAHARWITAIDIAAQSGLLVSVSEDAFIRVWQLHPSPSAPTTISPAWNYFLEDAQLFGVAFLDPAGDAVAVAPYDLYELYLFEKEES</sequence>
<evidence type="ECO:0000313" key="4">
    <source>
        <dbReference type="Proteomes" id="UP000192247"/>
    </source>
</evidence>
<evidence type="ECO:0000313" key="3">
    <source>
        <dbReference type="EMBL" id="OQR78777.1"/>
    </source>
</evidence>
<protein>
    <submittedName>
        <fullName evidence="3">WD repeat-containing protein 54-like</fullName>
    </submittedName>
</protein>
<name>A0A1V9XZ49_9ACAR</name>
<dbReference type="PROSITE" id="PS50082">
    <property type="entry name" value="WD_REPEATS_2"/>
    <property type="match status" value="1"/>
</dbReference>
<feature type="repeat" description="WD" evidence="1">
    <location>
        <begin position="278"/>
        <end position="319"/>
    </location>
</feature>
<dbReference type="Proteomes" id="UP000192247">
    <property type="component" value="Unassembled WGS sequence"/>
</dbReference>
<dbReference type="InParanoid" id="A0A1V9XZ49"/>
<dbReference type="OrthoDB" id="756370at2759"/>
<dbReference type="PROSITE" id="PS50294">
    <property type="entry name" value="WD_REPEATS_REGION"/>
    <property type="match status" value="1"/>
</dbReference>
<dbReference type="InterPro" id="IPR036322">
    <property type="entry name" value="WD40_repeat_dom_sf"/>
</dbReference>
<accession>A0A1V9XZ49</accession>
<evidence type="ECO:0000256" key="1">
    <source>
        <dbReference type="PROSITE-ProRule" id="PRU00221"/>
    </source>
</evidence>
<dbReference type="AlphaFoldDB" id="A0A1V9XZ49"/>
<reference evidence="3 4" key="1">
    <citation type="journal article" date="2017" name="Gigascience">
        <title>Draft genome of the honey bee ectoparasitic mite, Tropilaelaps mercedesae, is shaped by the parasitic life history.</title>
        <authorList>
            <person name="Dong X."/>
            <person name="Armstrong S.D."/>
            <person name="Xia D."/>
            <person name="Makepeace B.L."/>
            <person name="Darby A.C."/>
            <person name="Kadowaki T."/>
        </authorList>
    </citation>
    <scope>NUCLEOTIDE SEQUENCE [LARGE SCALE GENOMIC DNA]</scope>
    <source>
        <strain evidence="3">Wuxi-XJTLU</strain>
    </source>
</reference>
<dbReference type="STRING" id="418985.A0A1V9XZ49"/>
<dbReference type="EMBL" id="MNPL01001842">
    <property type="protein sequence ID" value="OQR78777.1"/>
    <property type="molecule type" value="Genomic_DNA"/>
</dbReference>
<dbReference type="Pfam" id="PF21031">
    <property type="entry name" value="WDR54"/>
    <property type="match status" value="1"/>
</dbReference>
<organism evidence="3 4">
    <name type="scientific">Tropilaelaps mercedesae</name>
    <dbReference type="NCBI Taxonomy" id="418985"/>
    <lineage>
        <taxon>Eukaryota</taxon>
        <taxon>Metazoa</taxon>
        <taxon>Ecdysozoa</taxon>
        <taxon>Arthropoda</taxon>
        <taxon>Chelicerata</taxon>
        <taxon>Arachnida</taxon>
        <taxon>Acari</taxon>
        <taxon>Parasitiformes</taxon>
        <taxon>Mesostigmata</taxon>
        <taxon>Gamasina</taxon>
        <taxon>Dermanyssoidea</taxon>
        <taxon>Laelapidae</taxon>
        <taxon>Tropilaelaps</taxon>
    </lineage>
</organism>
<dbReference type="InterPro" id="IPR049546">
    <property type="entry name" value="WDR54_beta_prop"/>
</dbReference>
<keyword evidence="4" id="KW-1185">Reference proteome</keyword>
<evidence type="ECO:0000259" key="2">
    <source>
        <dbReference type="Pfam" id="PF21031"/>
    </source>
</evidence>
<dbReference type="InterPro" id="IPR015943">
    <property type="entry name" value="WD40/YVTN_repeat-like_dom_sf"/>
</dbReference>